<sequence length="696" mass="79402">MDSVSAIPFHSLASSVTVFNELNFSEWREQVQFHLGVMDLDLALLNDKPAAITDSSSADEKSFRKAWERSNRLSLMFMRMNIANNIKSIIPQTESAREYLKFVEERFRSTDKSLADTLMAELTTMKFDGSSSMQNHIIEMTNIAARLQTLGMKVDDSFLVQFILNSLPPKYGPFQINYNTIKDKWNVSELSRLKVKANKFKKKKAPAKAQQDANKEHKTDMCHLCNKEGHYQKDCLKRKACDDLYKLKLDIGFSETLLIVQHNVGIKRSSLDESFAYLRHRRLGHISKERLEILVKNEILPNLNCTDLTLCSDCIKGKQTKHSKTGATRSIQLLEIIHTDICGPFDVPSFGGEKYFITFIDDFSRYGYIYLLKEKSQAADALKVFVTEVERQLDKKVKIIRSDRGGEYYGKYNESGQCPGPFAKFLEERGICAQYTVSGTPQQNGVAERRNRTLIDMVRRLISNSSLPKSLWTYALKTAIYLLNRVPSKAVPKTPFELWTGRKPSLKHLYVRGCPTEARVYNPQEKKLDSQTVSGYFIGYPEKSKGYVFYCPNHSSRIVETGNATFIENGEVSGSVENQSAEIKEVRVNILLPKNVPTSTQIPNIVPVVEEHFDNTKQHLDETLHEETNSQISDTNEPQEVPLRKSQRVRKSAISDNYVVYLQESDFDIGLNKDPVSFSQAIESNESEKWIDAMME</sequence>
<reference evidence="2" key="2">
    <citation type="submission" date="2025-08" db="UniProtKB">
        <authorList>
            <consortium name="RefSeq"/>
        </authorList>
    </citation>
    <scope>IDENTIFICATION</scope>
    <source>
        <tissue evidence="2">Leaf</tissue>
    </source>
</reference>
<dbReference type="Proteomes" id="UP000790787">
    <property type="component" value="Chromosome 11"/>
</dbReference>
<keyword evidence="1" id="KW-1185">Reference proteome</keyword>
<protein>
    <submittedName>
        <fullName evidence="2">Uncharacterized protein LOC107807206</fullName>
    </submittedName>
</protein>
<organism evidence="1 2">
    <name type="scientific">Nicotiana tabacum</name>
    <name type="common">Common tobacco</name>
    <dbReference type="NCBI Taxonomy" id="4097"/>
    <lineage>
        <taxon>Eukaryota</taxon>
        <taxon>Viridiplantae</taxon>
        <taxon>Streptophyta</taxon>
        <taxon>Embryophyta</taxon>
        <taxon>Tracheophyta</taxon>
        <taxon>Spermatophyta</taxon>
        <taxon>Magnoliopsida</taxon>
        <taxon>eudicotyledons</taxon>
        <taxon>Gunneridae</taxon>
        <taxon>Pentapetalae</taxon>
        <taxon>asterids</taxon>
        <taxon>lamiids</taxon>
        <taxon>Solanales</taxon>
        <taxon>Solanaceae</taxon>
        <taxon>Nicotianoideae</taxon>
        <taxon>Nicotianeae</taxon>
        <taxon>Nicotiana</taxon>
    </lineage>
</organism>
<gene>
    <name evidence="2" type="primary">LOC107807206</name>
</gene>
<reference evidence="1" key="1">
    <citation type="journal article" date="2014" name="Nat. Commun.">
        <title>The tobacco genome sequence and its comparison with those of tomato and potato.</title>
        <authorList>
            <person name="Sierro N."/>
            <person name="Battey J.N."/>
            <person name="Ouadi S."/>
            <person name="Bakaher N."/>
            <person name="Bovet L."/>
            <person name="Willig A."/>
            <person name="Goepfert S."/>
            <person name="Peitsch M.C."/>
            <person name="Ivanov N.V."/>
        </authorList>
    </citation>
    <scope>NUCLEOTIDE SEQUENCE [LARGE SCALE GENOMIC DNA]</scope>
</reference>
<evidence type="ECO:0000313" key="1">
    <source>
        <dbReference type="Proteomes" id="UP000790787"/>
    </source>
</evidence>
<dbReference type="RefSeq" id="XP_075080360.1">
    <property type="nucleotide sequence ID" value="XM_075224259.1"/>
</dbReference>
<name>A0AC58S5U2_TOBAC</name>
<accession>A0AC58S5U2</accession>
<proteinExistence type="predicted"/>
<evidence type="ECO:0000313" key="2">
    <source>
        <dbReference type="RefSeq" id="XP_075080360.1"/>
    </source>
</evidence>